<accession>A0A5N8VR13</accession>
<evidence type="ECO:0000313" key="1">
    <source>
        <dbReference type="EMBL" id="MPY37106.1"/>
    </source>
</evidence>
<gene>
    <name evidence="1" type="ORF">FNH09_39600</name>
</gene>
<comment type="caution">
    <text evidence="1">The sequence shown here is derived from an EMBL/GenBank/DDBJ whole genome shotgun (WGS) entry which is preliminary data.</text>
</comment>
<proteinExistence type="predicted"/>
<dbReference type="OrthoDB" id="4303046at2"/>
<dbReference type="EMBL" id="VJZD01000278">
    <property type="protein sequence ID" value="MPY37106.1"/>
    <property type="molecule type" value="Genomic_DNA"/>
</dbReference>
<dbReference type="Proteomes" id="UP000325849">
    <property type="component" value="Unassembled WGS sequence"/>
</dbReference>
<name>A0A5N8VR13_9ACTN</name>
<reference evidence="1 2" key="1">
    <citation type="submission" date="2019-07" db="EMBL/GenBank/DDBJ databases">
        <title>New species of Amycolatopsis and Streptomyces.</title>
        <authorList>
            <person name="Duangmal K."/>
            <person name="Teo W.F.A."/>
            <person name="Lipun K."/>
        </authorList>
    </citation>
    <scope>NUCLEOTIDE SEQUENCE [LARGE SCALE GENOMIC DNA]</scope>
    <source>
        <strain evidence="1 2">NBRC 109810</strain>
    </source>
</reference>
<dbReference type="AlphaFoldDB" id="A0A5N8VR13"/>
<protein>
    <submittedName>
        <fullName evidence="1">Uncharacterized protein</fullName>
    </submittedName>
</protein>
<dbReference type="RefSeq" id="WP_152894711.1">
    <property type="nucleotide sequence ID" value="NZ_VJZD01000278.1"/>
</dbReference>
<evidence type="ECO:0000313" key="2">
    <source>
        <dbReference type="Proteomes" id="UP000325849"/>
    </source>
</evidence>
<keyword evidence="2" id="KW-1185">Reference proteome</keyword>
<organism evidence="1 2">
    <name type="scientific">Streptomyces adustus</name>
    <dbReference type="NCBI Taxonomy" id="1609272"/>
    <lineage>
        <taxon>Bacteria</taxon>
        <taxon>Bacillati</taxon>
        <taxon>Actinomycetota</taxon>
        <taxon>Actinomycetes</taxon>
        <taxon>Kitasatosporales</taxon>
        <taxon>Streptomycetaceae</taxon>
        <taxon>Streptomyces</taxon>
    </lineage>
</organism>
<sequence length="93" mass="10256">MSRTTDPGNPNDLQVGDIYEDCSFHPVLCTAVDEVAGVVLSGISLIDGTFPRSCDALHCGPIRIRVEDVMAIKQDFDGYARRRKQELGIRDSM</sequence>